<comment type="cofactor">
    <cofactor evidence="1">
        <name>Mg(2+)</name>
        <dbReference type="ChEBI" id="CHEBI:18420"/>
    </cofactor>
</comment>
<gene>
    <name evidence="4" type="ORF">FZC84_01745</name>
</gene>
<dbReference type="InterPro" id="IPR020084">
    <property type="entry name" value="NUDIX_hydrolase_CS"/>
</dbReference>
<dbReference type="RefSeq" id="WP_148952742.1">
    <property type="nucleotide sequence ID" value="NZ_VTEG01000001.1"/>
</dbReference>
<dbReference type="PANTHER" id="PTHR43046:SF14">
    <property type="entry name" value="MUTT_NUDIX FAMILY PROTEIN"/>
    <property type="match status" value="1"/>
</dbReference>
<dbReference type="Gene3D" id="3.90.79.10">
    <property type="entry name" value="Nucleoside Triphosphate Pyrophosphohydrolase"/>
    <property type="match status" value="1"/>
</dbReference>
<sequence length="152" mass="18063">MINEKDNGQEFLEFMHINEDRIDRFQPLAGSFAVIKVNGDYLLCFNKWRNQWELPAGKREKEETISDCAFRELFEETGQKPEELKFLGLMKVRKEDGSVKYNPVFLGAMERLLPFRKNEETTKILLWDFSRLEEPIDKVDYCLLKYLDGHTF</sequence>
<evidence type="ECO:0000313" key="4">
    <source>
        <dbReference type="EMBL" id="TYS01404.1"/>
    </source>
</evidence>
<dbReference type="PROSITE" id="PS00893">
    <property type="entry name" value="NUDIX_BOX"/>
    <property type="match status" value="1"/>
</dbReference>
<dbReference type="PANTHER" id="PTHR43046">
    <property type="entry name" value="GDP-MANNOSE MANNOSYL HYDROLASE"/>
    <property type="match status" value="1"/>
</dbReference>
<dbReference type="EMBL" id="VTEG01000001">
    <property type="protein sequence ID" value="TYS01404.1"/>
    <property type="molecule type" value="Genomic_DNA"/>
</dbReference>
<organism evidence="4 5">
    <name type="scientific">Rossellomorea vietnamensis</name>
    <dbReference type="NCBI Taxonomy" id="218284"/>
    <lineage>
        <taxon>Bacteria</taxon>
        <taxon>Bacillati</taxon>
        <taxon>Bacillota</taxon>
        <taxon>Bacilli</taxon>
        <taxon>Bacillales</taxon>
        <taxon>Bacillaceae</taxon>
        <taxon>Rossellomorea</taxon>
    </lineage>
</organism>
<proteinExistence type="predicted"/>
<dbReference type="Pfam" id="PF00293">
    <property type="entry name" value="NUDIX"/>
    <property type="match status" value="1"/>
</dbReference>
<dbReference type="GO" id="GO:0016787">
    <property type="term" value="F:hydrolase activity"/>
    <property type="evidence" value="ECO:0007669"/>
    <property type="project" value="UniProtKB-KW"/>
</dbReference>
<comment type="caution">
    <text evidence="4">The sequence shown here is derived from an EMBL/GenBank/DDBJ whole genome shotgun (WGS) entry which is preliminary data.</text>
</comment>
<dbReference type="SUPFAM" id="SSF55811">
    <property type="entry name" value="Nudix"/>
    <property type="match status" value="1"/>
</dbReference>
<dbReference type="InterPro" id="IPR015797">
    <property type="entry name" value="NUDIX_hydrolase-like_dom_sf"/>
</dbReference>
<name>A0A5D4MJC7_9BACI</name>
<reference evidence="4 5" key="1">
    <citation type="submission" date="2019-08" db="EMBL/GenBank/DDBJ databases">
        <title>Bacillus genomes from the desert of Cuatro Cienegas, Coahuila.</title>
        <authorList>
            <person name="Olmedo-Alvarez G."/>
        </authorList>
    </citation>
    <scope>NUCLEOTIDE SEQUENCE [LARGE SCALE GENOMIC DNA]</scope>
    <source>
        <strain evidence="4 5">CH128b_4D</strain>
    </source>
</reference>
<evidence type="ECO:0000313" key="5">
    <source>
        <dbReference type="Proteomes" id="UP000325182"/>
    </source>
</evidence>
<evidence type="ECO:0000256" key="1">
    <source>
        <dbReference type="ARBA" id="ARBA00001946"/>
    </source>
</evidence>
<keyword evidence="2 4" id="KW-0378">Hydrolase</keyword>
<dbReference type="AlphaFoldDB" id="A0A5D4MJC7"/>
<dbReference type="PROSITE" id="PS51462">
    <property type="entry name" value="NUDIX"/>
    <property type="match status" value="1"/>
</dbReference>
<protein>
    <submittedName>
        <fullName evidence="4">NUDIX hydrolase</fullName>
    </submittedName>
</protein>
<dbReference type="Proteomes" id="UP000325182">
    <property type="component" value="Unassembled WGS sequence"/>
</dbReference>
<evidence type="ECO:0000256" key="2">
    <source>
        <dbReference type="ARBA" id="ARBA00022801"/>
    </source>
</evidence>
<feature type="domain" description="Nudix hydrolase" evidence="3">
    <location>
        <begin position="27"/>
        <end position="151"/>
    </location>
</feature>
<evidence type="ECO:0000259" key="3">
    <source>
        <dbReference type="PROSITE" id="PS51462"/>
    </source>
</evidence>
<dbReference type="InterPro" id="IPR000086">
    <property type="entry name" value="NUDIX_hydrolase_dom"/>
</dbReference>
<accession>A0A5D4MJC7</accession>